<reference evidence="8 9" key="1">
    <citation type="submission" date="2016-10" db="EMBL/GenBank/DDBJ databases">
        <authorList>
            <person name="de Groot N.N."/>
        </authorList>
    </citation>
    <scope>NUCLEOTIDE SEQUENCE [LARGE SCALE GENOMIC DNA]</scope>
    <source>
        <strain evidence="8 9">DSM 14858</strain>
    </source>
</reference>
<keyword evidence="9" id="KW-1185">Reference proteome</keyword>
<sequence length="311" mass="33748">MARSRPGEDIYGKPLRRLFVALTCTVLIALLLLWRIDNPRAERIRAALVDRVVPNFEWALAPVTWAGRLIEDFEGYARVYEQNQELRRELQQMKAWREAAIQLEQENARLLDLNKVRLSPGLTYITGVVLTDSGSPFRRSVLLNIGADDGIRDGWAAMDGLGLVGRISGVGNRTARVLLLTDGNSRVPVTIQPSGKRAILAGDTTSAPVLEFVENPDDVRAGDRIVTSGDGGVFPPDLSVGQIVRGADGRLRVRLSADITRLEFLRVLRTRVAQDISTTGDLLLPAPAPLQGPPIPKGIAEPDAAAAANGG</sequence>
<proteinExistence type="inferred from homology"/>
<dbReference type="NCBIfam" id="TIGR00219">
    <property type="entry name" value="mreC"/>
    <property type="match status" value="1"/>
</dbReference>
<evidence type="ECO:0000259" key="7">
    <source>
        <dbReference type="Pfam" id="PF04085"/>
    </source>
</evidence>
<keyword evidence="6" id="KW-0812">Transmembrane</keyword>
<dbReference type="GO" id="GO:0005886">
    <property type="term" value="C:plasma membrane"/>
    <property type="evidence" value="ECO:0007669"/>
    <property type="project" value="TreeGrafter"/>
</dbReference>
<evidence type="ECO:0000256" key="1">
    <source>
        <dbReference type="ARBA" id="ARBA00009369"/>
    </source>
</evidence>
<protein>
    <recommendedName>
        <fullName evidence="2">Cell shape-determining protein MreC</fullName>
    </recommendedName>
    <alternativeName>
        <fullName evidence="4">Cell shape protein MreC</fullName>
    </alternativeName>
</protein>
<keyword evidence="6" id="KW-0472">Membrane</keyword>
<organism evidence="8 9">
    <name type="scientific">Jannaschia helgolandensis</name>
    <dbReference type="NCBI Taxonomy" id="188906"/>
    <lineage>
        <taxon>Bacteria</taxon>
        <taxon>Pseudomonadati</taxon>
        <taxon>Pseudomonadota</taxon>
        <taxon>Alphaproteobacteria</taxon>
        <taxon>Rhodobacterales</taxon>
        <taxon>Roseobacteraceae</taxon>
        <taxon>Jannaschia</taxon>
    </lineage>
</organism>
<accession>A0A1H7R7Z7</accession>
<dbReference type="Pfam" id="PF04085">
    <property type="entry name" value="MreC"/>
    <property type="match status" value="1"/>
</dbReference>
<evidence type="ECO:0000313" key="8">
    <source>
        <dbReference type="EMBL" id="SEL56380.1"/>
    </source>
</evidence>
<keyword evidence="3" id="KW-0133">Cell shape</keyword>
<dbReference type="EMBL" id="FNZQ01000006">
    <property type="protein sequence ID" value="SEL56380.1"/>
    <property type="molecule type" value="Genomic_DNA"/>
</dbReference>
<feature type="transmembrane region" description="Helical" evidence="6">
    <location>
        <begin position="18"/>
        <end position="36"/>
    </location>
</feature>
<dbReference type="STRING" id="188906.SAMN04488526_2977"/>
<evidence type="ECO:0000256" key="3">
    <source>
        <dbReference type="ARBA" id="ARBA00022960"/>
    </source>
</evidence>
<dbReference type="OrthoDB" id="8478127at2"/>
<keyword evidence="5" id="KW-0175">Coiled coil</keyword>
<dbReference type="InterPro" id="IPR042177">
    <property type="entry name" value="Cell/Rod_1"/>
</dbReference>
<dbReference type="Gene3D" id="2.40.10.340">
    <property type="entry name" value="Rod shape-determining protein MreC, domain 1"/>
    <property type="match status" value="1"/>
</dbReference>
<gene>
    <name evidence="8" type="ORF">SAMN04488526_2977</name>
</gene>
<dbReference type="InterPro" id="IPR042175">
    <property type="entry name" value="Cell/Rod_MreC_2"/>
</dbReference>
<dbReference type="InterPro" id="IPR007221">
    <property type="entry name" value="MreC"/>
</dbReference>
<dbReference type="Proteomes" id="UP000199283">
    <property type="component" value="Unassembled WGS sequence"/>
</dbReference>
<evidence type="ECO:0000256" key="2">
    <source>
        <dbReference type="ARBA" id="ARBA00013855"/>
    </source>
</evidence>
<name>A0A1H7R7Z7_9RHOB</name>
<feature type="coiled-coil region" evidence="5">
    <location>
        <begin position="86"/>
        <end position="113"/>
    </location>
</feature>
<dbReference type="AlphaFoldDB" id="A0A1H7R7Z7"/>
<evidence type="ECO:0000256" key="6">
    <source>
        <dbReference type="SAM" id="Phobius"/>
    </source>
</evidence>
<evidence type="ECO:0000256" key="5">
    <source>
        <dbReference type="SAM" id="Coils"/>
    </source>
</evidence>
<comment type="similarity">
    <text evidence="1">Belongs to the MreC family.</text>
</comment>
<dbReference type="InterPro" id="IPR055342">
    <property type="entry name" value="MreC_beta-barrel_core"/>
</dbReference>
<dbReference type="NCBIfam" id="NF010533">
    <property type="entry name" value="PRK13922.9-5"/>
    <property type="match status" value="1"/>
</dbReference>
<dbReference type="Gene3D" id="2.40.10.350">
    <property type="entry name" value="Rod shape-determining protein MreC, domain 2"/>
    <property type="match status" value="1"/>
</dbReference>
<evidence type="ECO:0000256" key="4">
    <source>
        <dbReference type="ARBA" id="ARBA00032089"/>
    </source>
</evidence>
<dbReference type="RefSeq" id="WP_092764136.1">
    <property type="nucleotide sequence ID" value="NZ_FNZQ01000006.1"/>
</dbReference>
<evidence type="ECO:0000313" key="9">
    <source>
        <dbReference type="Proteomes" id="UP000199283"/>
    </source>
</evidence>
<feature type="domain" description="Rod shape-determining protein MreC beta-barrel core" evidence="7">
    <location>
        <begin position="129"/>
        <end position="268"/>
    </location>
</feature>
<keyword evidence="6" id="KW-1133">Transmembrane helix</keyword>
<dbReference type="PANTHER" id="PTHR34138:SF1">
    <property type="entry name" value="CELL SHAPE-DETERMINING PROTEIN MREC"/>
    <property type="match status" value="1"/>
</dbReference>
<dbReference type="GO" id="GO:0008360">
    <property type="term" value="P:regulation of cell shape"/>
    <property type="evidence" value="ECO:0007669"/>
    <property type="project" value="UniProtKB-KW"/>
</dbReference>
<dbReference type="PANTHER" id="PTHR34138">
    <property type="entry name" value="CELL SHAPE-DETERMINING PROTEIN MREC"/>
    <property type="match status" value="1"/>
</dbReference>